<dbReference type="AlphaFoldDB" id="R1G9B2"/>
<dbReference type="Proteomes" id="UP000053279">
    <property type="component" value="Unassembled WGS sequence"/>
</dbReference>
<gene>
    <name evidence="1" type="ORF">Nst1_464</name>
</gene>
<organism evidence="1 2">
    <name type="scientific">Nanobsidianus stetteri</name>
    <dbReference type="NCBI Taxonomy" id="1294122"/>
    <lineage>
        <taxon>Archaea</taxon>
        <taxon>Nanobdellota</taxon>
        <taxon>Candidatus Nanoarchaeia</taxon>
        <taxon>Nanoarchaeales</taxon>
        <taxon>Nanopusillaceae</taxon>
        <taxon>Candidatus Nanobsidianus</taxon>
    </lineage>
</organism>
<comment type="caution">
    <text evidence="1">The sequence shown here is derived from an EMBL/GenBank/DDBJ whole genome shotgun (WGS) entry which is preliminary data.</text>
</comment>
<protein>
    <submittedName>
        <fullName evidence="1">Uncharacterized protein</fullName>
    </submittedName>
</protein>
<reference evidence="1 2" key="1">
    <citation type="submission" date="2013-02" db="EMBL/GenBank/DDBJ databases">
        <title>Insights into archaeal evolution and symbiosis from the genomes of a Nanoarchaeon and its crenarchaeal host from Yellowstone National Park.</title>
        <authorList>
            <person name="Podar M."/>
            <person name="Makarova K.S."/>
            <person name="Graham D.E."/>
            <person name="Wolf Y.I."/>
            <person name="Koonin E.V."/>
            <person name="Reysenbach A.-L."/>
        </authorList>
    </citation>
    <scope>NUCLEOTIDE SEQUENCE [LARGE SCALE GENOMIC DNA]</scope>
</reference>
<keyword evidence="2" id="KW-1185">Reference proteome</keyword>
<accession>R1G9B2</accession>
<name>R1G9B2_NANST</name>
<dbReference type="EMBL" id="APJZ01000003">
    <property type="protein sequence ID" value="EOD42429.1"/>
    <property type="molecule type" value="Genomic_DNA"/>
</dbReference>
<evidence type="ECO:0000313" key="2">
    <source>
        <dbReference type="Proteomes" id="UP000053279"/>
    </source>
</evidence>
<evidence type="ECO:0000313" key="1">
    <source>
        <dbReference type="EMBL" id="EOD42429.1"/>
    </source>
</evidence>
<sequence>MIDTFSYQNKSEIIEERIRWARQRAKESESPDMHGYAIILEVLYNLARERAPEVLRQLEKVVERTDAFTYDIQKLSAIRDYIRDHISPSEQENTRKQKIQYLKEGLEKLLDWDVEDYLYDLYKSIRSGDLIPLDFDFYLERVRDWAYFTGHRLDWETKIRYARKEAAYDRLSSHIKCLLSNPEGYMQHLKSGDLEKFVRELCKS</sequence>
<proteinExistence type="predicted"/>